<dbReference type="Pfam" id="PF00484">
    <property type="entry name" value="Pro_CA"/>
    <property type="match status" value="1"/>
</dbReference>
<dbReference type="PANTHER" id="PTHR11002:SF76">
    <property type="entry name" value="CARBONIC ANHYDRASE"/>
    <property type="match status" value="1"/>
</dbReference>
<evidence type="ECO:0000256" key="6">
    <source>
        <dbReference type="PIRSR" id="PIRSR601765-1"/>
    </source>
</evidence>
<dbReference type="InterPro" id="IPR036874">
    <property type="entry name" value="Carbonic_anhydrase_sf"/>
</dbReference>
<protein>
    <recommendedName>
        <fullName evidence="7">Carbonic anhydrase</fullName>
        <ecNumber evidence="7">4.2.1.1</ecNumber>
    </recommendedName>
    <alternativeName>
        <fullName evidence="7">Carbonate dehydratase</fullName>
    </alternativeName>
</protein>
<dbReference type="Proteomes" id="UP000484255">
    <property type="component" value="Unassembled WGS sequence"/>
</dbReference>
<feature type="binding site" evidence="6">
    <location>
        <position position="100"/>
    </location>
    <ligand>
        <name>Zn(2+)</name>
        <dbReference type="ChEBI" id="CHEBI:29105"/>
    </ligand>
</feature>
<keyword evidence="9" id="KW-1185">Reference proteome</keyword>
<comment type="catalytic activity">
    <reaction evidence="5 7">
        <text>hydrogencarbonate + H(+) = CO2 + H2O</text>
        <dbReference type="Rhea" id="RHEA:10748"/>
        <dbReference type="ChEBI" id="CHEBI:15377"/>
        <dbReference type="ChEBI" id="CHEBI:15378"/>
        <dbReference type="ChEBI" id="CHEBI:16526"/>
        <dbReference type="ChEBI" id="CHEBI:17544"/>
        <dbReference type="EC" id="4.2.1.1"/>
    </reaction>
</comment>
<feature type="binding site" evidence="6">
    <location>
        <position position="46"/>
    </location>
    <ligand>
        <name>Zn(2+)</name>
        <dbReference type="ChEBI" id="CHEBI:29105"/>
    </ligand>
</feature>
<feature type="binding site" evidence="6">
    <location>
        <position position="44"/>
    </location>
    <ligand>
        <name>Zn(2+)</name>
        <dbReference type="ChEBI" id="CHEBI:29105"/>
    </ligand>
</feature>
<dbReference type="GO" id="GO:0004089">
    <property type="term" value="F:carbonate dehydratase activity"/>
    <property type="evidence" value="ECO:0007669"/>
    <property type="project" value="UniProtKB-UniRule"/>
</dbReference>
<dbReference type="SMART" id="SM00947">
    <property type="entry name" value="Pro_CA"/>
    <property type="match status" value="1"/>
</dbReference>
<evidence type="ECO:0000256" key="5">
    <source>
        <dbReference type="ARBA" id="ARBA00048348"/>
    </source>
</evidence>
<gene>
    <name evidence="8" type="primary">can</name>
    <name evidence="8" type="ORF">G3A44_15935</name>
</gene>
<evidence type="ECO:0000256" key="1">
    <source>
        <dbReference type="ARBA" id="ARBA00006217"/>
    </source>
</evidence>
<keyword evidence="2 6" id="KW-0479">Metal-binding</keyword>
<organism evidence="8 9">
    <name type="scientific">Ideonella livida</name>
    <dbReference type="NCBI Taxonomy" id="2707176"/>
    <lineage>
        <taxon>Bacteria</taxon>
        <taxon>Pseudomonadati</taxon>
        <taxon>Pseudomonadota</taxon>
        <taxon>Betaproteobacteria</taxon>
        <taxon>Burkholderiales</taxon>
        <taxon>Sphaerotilaceae</taxon>
        <taxon>Ideonella</taxon>
    </lineage>
</organism>
<comment type="function">
    <text evidence="7">Reversible hydration of carbon dioxide.</text>
</comment>
<dbReference type="Gene3D" id="3.40.1050.10">
    <property type="entry name" value="Carbonic anhydrase"/>
    <property type="match status" value="1"/>
</dbReference>
<dbReference type="AlphaFoldDB" id="A0A7C9TKF7"/>
<evidence type="ECO:0000256" key="7">
    <source>
        <dbReference type="RuleBase" id="RU003956"/>
    </source>
</evidence>
<sequence>MPNHDLHELFENNRRWADDTEAREPGFFSRLLKQQTPQYLWIGCADSRVPANELVDLLPGDLFVHRNVANVVAHSDLNALSVIQYAVDALRVRHVIVVGHSNCGGVKAALQDLRLGLVDNWIRHVKDVRNQHRDWLDTLPEPLRLNALVELNVLEQARNVCETTVVLDAWARGQDVVVHGWVYGLHNGLLEDLRLTCARPGDVPEAYAAALSALRARHEQLAGAAADPQAVPPAASAQP</sequence>
<evidence type="ECO:0000256" key="4">
    <source>
        <dbReference type="ARBA" id="ARBA00023239"/>
    </source>
</evidence>
<feature type="binding site" evidence="6">
    <location>
        <position position="103"/>
    </location>
    <ligand>
        <name>Zn(2+)</name>
        <dbReference type="ChEBI" id="CHEBI:29105"/>
    </ligand>
</feature>
<keyword evidence="3 6" id="KW-0862">Zinc</keyword>
<keyword evidence="4 7" id="KW-0456">Lyase</keyword>
<name>A0A7C9TKF7_9BURK</name>
<dbReference type="SUPFAM" id="SSF53056">
    <property type="entry name" value="beta-carbonic anhydrase, cab"/>
    <property type="match status" value="1"/>
</dbReference>
<dbReference type="GO" id="GO:0008270">
    <property type="term" value="F:zinc ion binding"/>
    <property type="evidence" value="ECO:0007669"/>
    <property type="project" value="UniProtKB-UniRule"/>
</dbReference>
<dbReference type="EC" id="4.2.1.1" evidence="7"/>
<comment type="similarity">
    <text evidence="1 7">Belongs to the beta-class carbonic anhydrase family.</text>
</comment>
<dbReference type="GO" id="GO:0015976">
    <property type="term" value="P:carbon utilization"/>
    <property type="evidence" value="ECO:0007669"/>
    <property type="project" value="InterPro"/>
</dbReference>
<dbReference type="FunFam" id="3.40.1050.10:FF:000001">
    <property type="entry name" value="Carbonic anhydrase"/>
    <property type="match status" value="1"/>
</dbReference>
<dbReference type="RefSeq" id="WP_163458729.1">
    <property type="nucleotide sequence ID" value="NZ_JAAGOH010000020.1"/>
</dbReference>
<evidence type="ECO:0000313" key="9">
    <source>
        <dbReference type="Proteomes" id="UP000484255"/>
    </source>
</evidence>
<evidence type="ECO:0000313" key="8">
    <source>
        <dbReference type="EMBL" id="NDY92681.1"/>
    </source>
</evidence>
<dbReference type="InterPro" id="IPR015892">
    <property type="entry name" value="Carbonic_anhydrase_CS"/>
</dbReference>
<proteinExistence type="inferred from homology"/>
<reference evidence="8 9" key="1">
    <citation type="submission" date="2020-02" db="EMBL/GenBank/DDBJ databases">
        <title>Ideonella bacterium strain TBM-1.</title>
        <authorList>
            <person name="Chen W.-M."/>
        </authorList>
    </citation>
    <scope>NUCLEOTIDE SEQUENCE [LARGE SCALE GENOMIC DNA]</scope>
    <source>
        <strain evidence="8 9">TBM-1</strain>
    </source>
</reference>
<dbReference type="CDD" id="cd00883">
    <property type="entry name" value="beta_CA_cladeA"/>
    <property type="match status" value="1"/>
</dbReference>
<dbReference type="EMBL" id="JAAGOH010000020">
    <property type="protein sequence ID" value="NDY92681.1"/>
    <property type="molecule type" value="Genomic_DNA"/>
</dbReference>
<dbReference type="InterPro" id="IPR001765">
    <property type="entry name" value="Carbonic_anhydrase"/>
</dbReference>
<dbReference type="PROSITE" id="PS00704">
    <property type="entry name" value="PROK_CO2_ANHYDRASE_1"/>
    <property type="match status" value="1"/>
</dbReference>
<accession>A0A7C9TKF7</accession>
<dbReference type="PANTHER" id="PTHR11002">
    <property type="entry name" value="CARBONIC ANHYDRASE"/>
    <property type="match status" value="1"/>
</dbReference>
<evidence type="ECO:0000256" key="2">
    <source>
        <dbReference type="ARBA" id="ARBA00022723"/>
    </source>
</evidence>
<evidence type="ECO:0000256" key="3">
    <source>
        <dbReference type="ARBA" id="ARBA00022833"/>
    </source>
</evidence>
<comment type="caution">
    <text evidence="8">The sequence shown here is derived from an EMBL/GenBank/DDBJ whole genome shotgun (WGS) entry which is preliminary data.</text>
</comment>
<dbReference type="NCBIfam" id="NF007756">
    <property type="entry name" value="PRK10437.1"/>
    <property type="match status" value="1"/>
</dbReference>
<comment type="cofactor">
    <cofactor evidence="6">
        <name>Zn(2+)</name>
        <dbReference type="ChEBI" id="CHEBI:29105"/>
    </cofactor>
    <text evidence="6">Binds 1 zinc ion per subunit.</text>
</comment>
<dbReference type="PROSITE" id="PS00705">
    <property type="entry name" value="PROK_CO2_ANHYDRASE_2"/>
    <property type="match status" value="1"/>
</dbReference>